<proteinExistence type="predicted"/>
<sequence>MHFQNTTPSIFNIMRQRKNGSTPQIDLAEAELRSLAKRFRLQFTQYNGWNWDFKKKVPIQEGHNVIHFSQPFENDLQELAEMLGLTDSINQQAQQLIQSRSSGKSTMVAKVPIYSAQQIRSVEVPAQHQKDIQDDALRNESESLSTTDYKEFVGFNHAGYQSNHCENPQFSNMQPDPRISSDSKDHIHTCSSDQNCDQSLEMGVADHQIQPSIGSEELMHTQAPIQFYPGQNAPQQDYFLQQEPQQPALINPSHMMMMMLHMNEIMNDLSFDRTYQAGNQCHEDFSDSPFEKAKSITIQIEVTGEDGRAVAINKEISVRRGQSGGSLLAEYITSILR</sequence>
<dbReference type="Proteomes" id="UP000785679">
    <property type="component" value="Unassembled WGS sequence"/>
</dbReference>
<gene>
    <name evidence="1" type="ORF">FGO68_gene13331</name>
</gene>
<organism evidence="1 2">
    <name type="scientific">Halteria grandinella</name>
    <dbReference type="NCBI Taxonomy" id="5974"/>
    <lineage>
        <taxon>Eukaryota</taxon>
        <taxon>Sar</taxon>
        <taxon>Alveolata</taxon>
        <taxon>Ciliophora</taxon>
        <taxon>Intramacronucleata</taxon>
        <taxon>Spirotrichea</taxon>
        <taxon>Stichotrichia</taxon>
        <taxon>Sporadotrichida</taxon>
        <taxon>Halteriidae</taxon>
        <taxon>Halteria</taxon>
    </lineage>
</organism>
<evidence type="ECO:0000313" key="1">
    <source>
        <dbReference type="EMBL" id="TNV79522.1"/>
    </source>
</evidence>
<reference evidence="1" key="1">
    <citation type="submission" date="2019-06" db="EMBL/GenBank/DDBJ databases">
        <authorList>
            <person name="Zheng W."/>
        </authorList>
    </citation>
    <scope>NUCLEOTIDE SEQUENCE</scope>
    <source>
        <strain evidence="1">QDHG01</strain>
    </source>
</reference>
<dbReference type="EMBL" id="RRYP01008809">
    <property type="protein sequence ID" value="TNV79522.1"/>
    <property type="molecule type" value="Genomic_DNA"/>
</dbReference>
<keyword evidence="2" id="KW-1185">Reference proteome</keyword>
<protein>
    <submittedName>
        <fullName evidence="1">Uncharacterized protein</fullName>
    </submittedName>
</protein>
<dbReference type="AlphaFoldDB" id="A0A8J8NPJ3"/>
<evidence type="ECO:0000313" key="2">
    <source>
        <dbReference type="Proteomes" id="UP000785679"/>
    </source>
</evidence>
<name>A0A8J8NPJ3_HALGN</name>
<accession>A0A8J8NPJ3</accession>
<comment type="caution">
    <text evidence="1">The sequence shown here is derived from an EMBL/GenBank/DDBJ whole genome shotgun (WGS) entry which is preliminary data.</text>
</comment>